<evidence type="ECO:0000256" key="3">
    <source>
        <dbReference type="ARBA" id="ARBA00022821"/>
    </source>
</evidence>
<feature type="non-terminal residue" evidence="6">
    <location>
        <position position="1"/>
    </location>
</feature>
<protein>
    <recommendedName>
        <fullName evidence="5">Disease resistance N-terminal domain-containing protein</fullName>
    </recommendedName>
</protein>
<evidence type="ECO:0000256" key="4">
    <source>
        <dbReference type="ARBA" id="ARBA00022840"/>
    </source>
</evidence>
<keyword evidence="3" id="KW-0611">Plant defense</keyword>
<dbReference type="EMBL" id="JXTC01000037">
    <property type="protein sequence ID" value="PON96544.1"/>
    <property type="molecule type" value="Genomic_DNA"/>
</dbReference>
<keyword evidence="7" id="KW-1185">Reference proteome</keyword>
<keyword evidence="1" id="KW-0677">Repeat</keyword>
<accession>A0A2P5FFK4</accession>
<dbReference type="Gene3D" id="1.20.5.4130">
    <property type="match status" value="1"/>
</dbReference>
<feature type="domain" description="Disease resistance N-terminal" evidence="5">
    <location>
        <begin position="6"/>
        <end position="84"/>
    </location>
</feature>
<gene>
    <name evidence="6" type="ORF">TorRG33x02_075250</name>
</gene>
<keyword evidence="2" id="KW-0547">Nucleotide-binding</keyword>
<proteinExistence type="predicted"/>
<name>A0A2P5FFK4_TREOI</name>
<dbReference type="Pfam" id="PF18052">
    <property type="entry name" value="Rx_N"/>
    <property type="match status" value="1"/>
</dbReference>
<reference evidence="7" key="1">
    <citation type="submission" date="2016-06" db="EMBL/GenBank/DDBJ databases">
        <title>Parallel loss of symbiosis genes in relatives of nitrogen-fixing non-legume Parasponia.</title>
        <authorList>
            <person name="Van Velzen R."/>
            <person name="Holmer R."/>
            <person name="Bu F."/>
            <person name="Rutten L."/>
            <person name="Van Zeijl A."/>
            <person name="Liu W."/>
            <person name="Santuari L."/>
            <person name="Cao Q."/>
            <person name="Sharma T."/>
            <person name="Shen D."/>
            <person name="Roswanjaya Y."/>
            <person name="Wardhani T."/>
            <person name="Kalhor M.S."/>
            <person name="Jansen J."/>
            <person name="Van den Hoogen J."/>
            <person name="Gungor B."/>
            <person name="Hartog M."/>
            <person name="Hontelez J."/>
            <person name="Verver J."/>
            <person name="Yang W.-C."/>
            <person name="Schijlen E."/>
            <person name="Repin R."/>
            <person name="Schilthuizen M."/>
            <person name="Schranz E."/>
            <person name="Heidstra R."/>
            <person name="Miyata K."/>
            <person name="Fedorova E."/>
            <person name="Kohlen W."/>
            <person name="Bisseling T."/>
            <person name="Smit S."/>
            <person name="Geurts R."/>
        </authorList>
    </citation>
    <scope>NUCLEOTIDE SEQUENCE [LARGE SCALE GENOMIC DNA]</scope>
    <source>
        <strain evidence="7">cv. RG33-2</strain>
    </source>
</reference>
<dbReference type="InterPro" id="IPR038005">
    <property type="entry name" value="RX-like_CC"/>
</dbReference>
<dbReference type="OrthoDB" id="1686037at2759"/>
<evidence type="ECO:0000259" key="5">
    <source>
        <dbReference type="Pfam" id="PF18052"/>
    </source>
</evidence>
<dbReference type="AlphaFoldDB" id="A0A2P5FFK4"/>
<dbReference type="Proteomes" id="UP000237000">
    <property type="component" value="Unassembled WGS sequence"/>
</dbReference>
<evidence type="ECO:0000313" key="6">
    <source>
        <dbReference type="EMBL" id="PON96544.1"/>
    </source>
</evidence>
<evidence type="ECO:0000313" key="7">
    <source>
        <dbReference type="Proteomes" id="UP000237000"/>
    </source>
</evidence>
<keyword evidence="4" id="KW-0067">ATP-binding</keyword>
<evidence type="ECO:0000256" key="2">
    <source>
        <dbReference type="ARBA" id="ARBA00022741"/>
    </source>
</evidence>
<dbReference type="PANTHER" id="PTHR36766:SF38">
    <property type="entry name" value="DISEASE RESISTANCE PROTEIN RGA3"/>
    <property type="match status" value="1"/>
</dbReference>
<dbReference type="GO" id="GO:0005524">
    <property type="term" value="F:ATP binding"/>
    <property type="evidence" value="ECO:0007669"/>
    <property type="project" value="UniProtKB-KW"/>
</dbReference>
<dbReference type="PANTHER" id="PTHR36766">
    <property type="entry name" value="PLANT BROAD-SPECTRUM MILDEW RESISTANCE PROTEIN RPW8"/>
    <property type="match status" value="1"/>
</dbReference>
<organism evidence="6 7">
    <name type="scientific">Trema orientale</name>
    <name type="common">Charcoal tree</name>
    <name type="synonym">Celtis orientalis</name>
    <dbReference type="NCBI Taxonomy" id="63057"/>
    <lineage>
        <taxon>Eukaryota</taxon>
        <taxon>Viridiplantae</taxon>
        <taxon>Streptophyta</taxon>
        <taxon>Embryophyta</taxon>
        <taxon>Tracheophyta</taxon>
        <taxon>Spermatophyta</taxon>
        <taxon>Magnoliopsida</taxon>
        <taxon>eudicotyledons</taxon>
        <taxon>Gunneridae</taxon>
        <taxon>Pentapetalae</taxon>
        <taxon>rosids</taxon>
        <taxon>fabids</taxon>
        <taxon>Rosales</taxon>
        <taxon>Cannabaceae</taxon>
        <taxon>Trema</taxon>
    </lineage>
</organism>
<evidence type="ECO:0000256" key="1">
    <source>
        <dbReference type="ARBA" id="ARBA00022737"/>
    </source>
</evidence>
<dbReference type="GO" id="GO:0006952">
    <property type="term" value="P:defense response"/>
    <property type="evidence" value="ECO:0007669"/>
    <property type="project" value="UniProtKB-KW"/>
</dbReference>
<sequence>TAEKIIWGLGSAAVKEIALLWGVKDEITELENTISTIKSVLLDAEEKQAHNHQVRNWIKRLQSVVHEADDLMDDFSTETLRRSSAKPMLGDHIMTKQVRTFFSGSNQLAFRFKMGHKIREIKKKLAAISNDRNFVLEVRNEESGVVRRVREETHSFVPQEEVIGREEDRLAIIQLLLEGEFEENLSVIPIVGVTTRN</sequence>
<comment type="caution">
    <text evidence="6">The sequence shown here is derived from an EMBL/GenBank/DDBJ whole genome shotgun (WGS) entry which is preliminary data.</text>
</comment>
<dbReference type="STRING" id="63057.A0A2P5FFK4"/>
<dbReference type="InterPro" id="IPR041118">
    <property type="entry name" value="Rx_N"/>
</dbReference>
<dbReference type="InParanoid" id="A0A2P5FFK4"/>
<dbReference type="CDD" id="cd14798">
    <property type="entry name" value="RX-CC_like"/>
    <property type="match status" value="1"/>
</dbReference>